<name>A0A3B0XY94_9ZZZZ</name>
<protein>
    <submittedName>
        <fullName evidence="3">Nucleoside-diphosphate-sugar epimerases</fullName>
    </submittedName>
</protein>
<reference evidence="3" key="1">
    <citation type="submission" date="2018-06" db="EMBL/GenBank/DDBJ databases">
        <authorList>
            <person name="Zhirakovskaya E."/>
        </authorList>
    </citation>
    <scope>NUCLEOTIDE SEQUENCE</scope>
</reference>
<dbReference type="CDD" id="cd05266">
    <property type="entry name" value="SDR_a4"/>
    <property type="match status" value="1"/>
</dbReference>
<organism evidence="3">
    <name type="scientific">hydrothermal vent metagenome</name>
    <dbReference type="NCBI Taxonomy" id="652676"/>
    <lineage>
        <taxon>unclassified sequences</taxon>
        <taxon>metagenomes</taxon>
        <taxon>ecological metagenomes</taxon>
    </lineage>
</organism>
<dbReference type="Pfam" id="PF01370">
    <property type="entry name" value="Epimerase"/>
    <property type="match status" value="1"/>
</dbReference>
<sequence>MYDFKISIVGCGYIGRKIAQILSAKALSACCFVMSEKSRQSCELLGLQVQRLDLDNVQRASGFEESVIVYLVPPSGGNKVAKNKMDMRMGHFVAMLEACPVAPKKILLISTTGVYGDCEGRWIDETQPANPQADRAHRRLSAESQLKAYCERAQVACVIFRVPGIYCADKLPLRRITSGEPIVRAEDSGYTNRIHADDLAAFCVEVLTAECEQGVYNCCDGQPSTMYDYFTRVATAMNLPAPEEISLQQAQQQLSAGMLSYLAESKRISNKKLLRHFKTRLQYPDLQAGLENCVQSSL</sequence>
<evidence type="ECO:0000313" key="3">
    <source>
        <dbReference type="EMBL" id="VAW69103.1"/>
    </source>
</evidence>
<proteinExistence type="predicted"/>
<dbReference type="PANTHER" id="PTHR43574">
    <property type="entry name" value="EPIMERASE-RELATED"/>
    <property type="match status" value="1"/>
</dbReference>
<gene>
    <name evidence="3" type="ORF">MNBD_GAMMA10-2893</name>
</gene>
<dbReference type="EMBL" id="UOFJ01000399">
    <property type="protein sequence ID" value="VAW69103.1"/>
    <property type="molecule type" value="Genomic_DNA"/>
</dbReference>
<dbReference type="InterPro" id="IPR036291">
    <property type="entry name" value="NAD(P)-bd_dom_sf"/>
</dbReference>
<dbReference type="InterPro" id="IPR001509">
    <property type="entry name" value="Epimerase_deHydtase"/>
</dbReference>
<dbReference type="AlphaFoldDB" id="A0A3B0XY94"/>
<evidence type="ECO:0000256" key="1">
    <source>
        <dbReference type="ARBA" id="ARBA00023027"/>
    </source>
</evidence>
<dbReference type="SUPFAM" id="SSF51735">
    <property type="entry name" value="NAD(P)-binding Rossmann-fold domains"/>
    <property type="match status" value="1"/>
</dbReference>
<dbReference type="Gene3D" id="3.40.50.720">
    <property type="entry name" value="NAD(P)-binding Rossmann-like Domain"/>
    <property type="match status" value="1"/>
</dbReference>
<evidence type="ECO:0000259" key="2">
    <source>
        <dbReference type="Pfam" id="PF01370"/>
    </source>
</evidence>
<keyword evidence="1" id="KW-0520">NAD</keyword>
<accession>A0A3B0XY94</accession>
<feature type="domain" description="NAD-dependent epimerase/dehydratase" evidence="2">
    <location>
        <begin position="10"/>
        <end position="218"/>
    </location>
</feature>